<comment type="subcellular location">
    <subcellularLocation>
        <location evidence="1">Membrane</location>
        <topology evidence="1">Multi-pass membrane protein</topology>
    </subcellularLocation>
</comment>
<gene>
    <name evidence="7" type="ORF">QJS10_CPB22g01405</name>
</gene>
<dbReference type="Pfam" id="PF03311">
    <property type="entry name" value="Cornichon"/>
    <property type="match status" value="1"/>
</dbReference>
<evidence type="ECO:0000256" key="4">
    <source>
        <dbReference type="ARBA" id="ARBA00022989"/>
    </source>
</evidence>
<protein>
    <submittedName>
        <fullName evidence="7">Uncharacterized protein</fullName>
    </submittedName>
</protein>
<accession>A0AAV9C2N6</accession>
<dbReference type="Proteomes" id="UP001180020">
    <property type="component" value="Unassembled WGS sequence"/>
</dbReference>
<comment type="caution">
    <text evidence="7">The sequence shown here is derived from an EMBL/GenBank/DDBJ whole genome shotgun (WGS) entry which is preliminary data.</text>
</comment>
<keyword evidence="8" id="KW-1185">Reference proteome</keyword>
<evidence type="ECO:0000313" key="7">
    <source>
        <dbReference type="EMBL" id="KAK1282528.1"/>
    </source>
</evidence>
<proteinExistence type="inferred from homology"/>
<feature type="transmembrane region" description="Helical" evidence="6">
    <location>
        <begin position="54"/>
        <end position="82"/>
    </location>
</feature>
<reference evidence="7" key="1">
    <citation type="journal article" date="2023" name="Nat. Commun.">
        <title>Diploid and tetraploid genomes of Acorus and the evolution of monocots.</title>
        <authorList>
            <person name="Ma L."/>
            <person name="Liu K.W."/>
            <person name="Li Z."/>
            <person name="Hsiao Y.Y."/>
            <person name="Qi Y."/>
            <person name="Fu T."/>
            <person name="Tang G.D."/>
            <person name="Zhang D."/>
            <person name="Sun W.H."/>
            <person name="Liu D.K."/>
            <person name="Li Y."/>
            <person name="Chen G.Z."/>
            <person name="Liu X.D."/>
            <person name="Liao X.Y."/>
            <person name="Jiang Y.T."/>
            <person name="Yu X."/>
            <person name="Hao Y."/>
            <person name="Huang J."/>
            <person name="Zhao X.W."/>
            <person name="Ke S."/>
            <person name="Chen Y.Y."/>
            <person name="Wu W.L."/>
            <person name="Hsu J.L."/>
            <person name="Lin Y.F."/>
            <person name="Huang M.D."/>
            <person name="Li C.Y."/>
            <person name="Huang L."/>
            <person name="Wang Z.W."/>
            <person name="Zhao X."/>
            <person name="Zhong W.Y."/>
            <person name="Peng D.H."/>
            <person name="Ahmad S."/>
            <person name="Lan S."/>
            <person name="Zhang J.S."/>
            <person name="Tsai W.C."/>
            <person name="Van de Peer Y."/>
            <person name="Liu Z.J."/>
        </authorList>
    </citation>
    <scope>NUCLEOTIDE SEQUENCE</scope>
    <source>
        <strain evidence="7">CP</strain>
    </source>
</reference>
<dbReference type="SMART" id="SM01398">
    <property type="entry name" value="Cornichon"/>
    <property type="match status" value="1"/>
</dbReference>
<evidence type="ECO:0000256" key="3">
    <source>
        <dbReference type="ARBA" id="ARBA00022692"/>
    </source>
</evidence>
<keyword evidence="4 6" id="KW-1133">Transmembrane helix</keyword>
<dbReference type="AlphaFoldDB" id="A0AAV9C2N6"/>
<evidence type="ECO:0000256" key="2">
    <source>
        <dbReference type="ARBA" id="ARBA00010095"/>
    </source>
</evidence>
<keyword evidence="3 6" id="KW-0812">Transmembrane</keyword>
<evidence type="ECO:0000313" key="8">
    <source>
        <dbReference type="Proteomes" id="UP001180020"/>
    </source>
</evidence>
<dbReference type="GO" id="GO:0016192">
    <property type="term" value="P:vesicle-mediated transport"/>
    <property type="evidence" value="ECO:0007669"/>
    <property type="project" value="InterPro"/>
</dbReference>
<evidence type="ECO:0000256" key="5">
    <source>
        <dbReference type="ARBA" id="ARBA00023136"/>
    </source>
</evidence>
<organism evidence="7 8">
    <name type="scientific">Acorus calamus</name>
    <name type="common">Sweet flag</name>
    <dbReference type="NCBI Taxonomy" id="4465"/>
    <lineage>
        <taxon>Eukaryota</taxon>
        <taxon>Viridiplantae</taxon>
        <taxon>Streptophyta</taxon>
        <taxon>Embryophyta</taxon>
        <taxon>Tracheophyta</taxon>
        <taxon>Spermatophyta</taxon>
        <taxon>Magnoliopsida</taxon>
        <taxon>Liliopsida</taxon>
        <taxon>Acoraceae</taxon>
        <taxon>Acorus</taxon>
    </lineage>
</organism>
<feature type="transmembrane region" description="Helical" evidence="6">
    <location>
        <begin position="114"/>
        <end position="137"/>
    </location>
</feature>
<name>A0AAV9C2N6_ACOCL</name>
<keyword evidence="5 6" id="KW-0472">Membrane</keyword>
<dbReference type="EMBL" id="JAUJYO010000022">
    <property type="protein sequence ID" value="KAK1282528.1"/>
    <property type="molecule type" value="Genomic_DNA"/>
</dbReference>
<dbReference type="PANTHER" id="PTHR12290">
    <property type="entry name" value="CORNICHON-RELATED"/>
    <property type="match status" value="1"/>
</dbReference>
<dbReference type="GO" id="GO:0016020">
    <property type="term" value="C:membrane"/>
    <property type="evidence" value="ECO:0007669"/>
    <property type="project" value="UniProtKB-SubCell"/>
</dbReference>
<dbReference type="InterPro" id="IPR003377">
    <property type="entry name" value="Cornichon"/>
</dbReference>
<comment type="similarity">
    <text evidence="2">Belongs to the cornichon family.</text>
</comment>
<evidence type="ECO:0000256" key="6">
    <source>
        <dbReference type="SAM" id="Phobius"/>
    </source>
</evidence>
<feature type="transmembrane region" description="Helical" evidence="6">
    <location>
        <begin position="5"/>
        <end position="27"/>
    </location>
</feature>
<sequence>MAWELLLWLVAFVSVISLIALCVYQLICLSDLEFDYINPYDSSARINAVVLPEFAVQAALCAVFLLTWHWFPFLLMAPITYYHWRLYVQRKHVIHVTEIFSVLNGEKKYRMIKIAFYISLFFIVIYRLVATAVYTLMDDEDYRLDSAIY</sequence>
<reference evidence="7" key="2">
    <citation type="submission" date="2023-06" db="EMBL/GenBank/DDBJ databases">
        <authorList>
            <person name="Ma L."/>
            <person name="Liu K.-W."/>
            <person name="Li Z."/>
            <person name="Hsiao Y.-Y."/>
            <person name="Qi Y."/>
            <person name="Fu T."/>
            <person name="Tang G."/>
            <person name="Zhang D."/>
            <person name="Sun W.-H."/>
            <person name="Liu D.-K."/>
            <person name="Li Y."/>
            <person name="Chen G.-Z."/>
            <person name="Liu X.-D."/>
            <person name="Liao X.-Y."/>
            <person name="Jiang Y.-T."/>
            <person name="Yu X."/>
            <person name="Hao Y."/>
            <person name="Huang J."/>
            <person name="Zhao X.-W."/>
            <person name="Ke S."/>
            <person name="Chen Y.-Y."/>
            <person name="Wu W.-L."/>
            <person name="Hsu J.-L."/>
            <person name="Lin Y.-F."/>
            <person name="Huang M.-D."/>
            <person name="Li C.-Y."/>
            <person name="Huang L."/>
            <person name="Wang Z.-W."/>
            <person name="Zhao X."/>
            <person name="Zhong W.-Y."/>
            <person name="Peng D.-H."/>
            <person name="Ahmad S."/>
            <person name="Lan S."/>
            <person name="Zhang J.-S."/>
            <person name="Tsai W.-C."/>
            <person name="Van De Peer Y."/>
            <person name="Liu Z.-J."/>
        </authorList>
    </citation>
    <scope>NUCLEOTIDE SEQUENCE</scope>
    <source>
        <strain evidence="7">CP</strain>
        <tissue evidence="7">Leaves</tissue>
    </source>
</reference>
<evidence type="ECO:0000256" key="1">
    <source>
        <dbReference type="ARBA" id="ARBA00004141"/>
    </source>
</evidence>